<dbReference type="InterPro" id="IPR009057">
    <property type="entry name" value="Homeodomain-like_sf"/>
</dbReference>
<dbReference type="Gene3D" id="1.10.10.60">
    <property type="entry name" value="Homeodomain-like"/>
    <property type="match status" value="1"/>
</dbReference>
<dbReference type="SUPFAM" id="SSF51182">
    <property type="entry name" value="RmlC-like cupins"/>
    <property type="match status" value="1"/>
</dbReference>
<evidence type="ECO:0000256" key="3">
    <source>
        <dbReference type="SAM" id="MobiDB-lite"/>
    </source>
</evidence>
<dbReference type="Proteomes" id="UP001596509">
    <property type="component" value="Unassembled WGS sequence"/>
</dbReference>
<dbReference type="SMART" id="SM00342">
    <property type="entry name" value="HTH_ARAC"/>
    <property type="match status" value="1"/>
</dbReference>
<accession>A0ABW2MA64</accession>
<evidence type="ECO:0000256" key="2">
    <source>
        <dbReference type="ARBA" id="ARBA00023163"/>
    </source>
</evidence>
<keyword evidence="1" id="KW-0805">Transcription regulation</keyword>
<gene>
    <name evidence="5" type="ORF">ACFQW9_14320</name>
</gene>
<dbReference type="PROSITE" id="PS01124">
    <property type="entry name" value="HTH_ARAC_FAMILY_2"/>
    <property type="match status" value="1"/>
</dbReference>
<evidence type="ECO:0000259" key="4">
    <source>
        <dbReference type="PROSITE" id="PS01124"/>
    </source>
</evidence>
<keyword evidence="6" id="KW-1185">Reference proteome</keyword>
<name>A0ABW2MA64_9ACTN</name>
<dbReference type="InterPro" id="IPR011051">
    <property type="entry name" value="RmlC_Cupin_sf"/>
</dbReference>
<sequence>MSITASRRPHGEAPSTASPARAEPPAGGAEVAEPYLLTTAVFDDSAPTGPVTSGIHTHTDALLAWPHTGSITLRTRNTVRRLLPGQGAWLPPGTPHAASHEAGGISCYTYVARRAAPPGWSTPRPMRVSRALQEMLLHLDATSMPDDLRLRTQRVIIEMLEEDTLPAIEVPVPEDRRIQVLADDVMRDPESDLSVEGWAARHALSVRTVTRTFSRDVGMPFTRWRSLVRMSAATALLAQGHPVNLVAHRSGYATTSAFCAAFRRVTGASPTEYLREQTTPAPATR</sequence>
<keyword evidence="2" id="KW-0804">Transcription</keyword>
<dbReference type="PANTHER" id="PTHR11019:SF199">
    <property type="entry name" value="HTH-TYPE TRANSCRIPTIONAL REGULATOR NIMR"/>
    <property type="match status" value="1"/>
</dbReference>
<evidence type="ECO:0000256" key="1">
    <source>
        <dbReference type="ARBA" id="ARBA00023015"/>
    </source>
</evidence>
<organism evidence="5 6">
    <name type="scientific">Streptomyces caviscabies</name>
    <dbReference type="NCBI Taxonomy" id="90079"/>
    <lineage>
        <taxon>Bacteria</taxon>
        <taxon>Bacillati</taxon>
        <taxon>Actinomycetota</taxon>
        <taxon>Actinomycetes</taxon>
        <taxon>Kitasatosporales</taxon>
        <taxon>Streptomycetaceae</taxon>
        <taxon>Streptomyces</taxon>
    </lineage>
</organism>
<dbReference type="Pfam" id="PF12833">
    <property type="entry name" value="HTH_18"/>
    <property type="match status" value="1"/>
</dbReference>
<comment type="caution">
    <text evidence="5">The sequence shown here is derived from an EMBL/GenBank/DDBJ whole genome shotgun (WGS) entry which is preliminary data.</text>
</comment>
<feature type="domain" description="HTH araC/xylS-type" evidence="4">
    <location>
        <begin position="175"/>
        <end position="276"/>
    </location>
</feature>
<feature type="region of interest" description="Disordered" evidence="3">
    <location>
        <begin position="1"/>
        <end position="28"/>
    </location>
</feature>
<dbReference type="PANTHER" id="PTHR11019">
    <property type="entry name" value="HTH-TYPE TRANSCRIPTIONAL REGULATOR NIMR"/>
    <property type="match status" value="1"/>
</dbReference>
<evidence type="ECO:0000313" key="5">
    <source>
        <dbReference type="EMBL" id="MFC7351817.1"/>
    </source>
</evidence>
<dbReference type="InterPro" id="IPR018060">
    <property type="entry name" value="HTH_AraC"/>
</dbReference>
<feature type="compositionally biased region" description="Low complexity" evidence="3">
    <location>
        <begin position="17"/>
        <end position="28"/>
    </location>
</feature>
<proteinExistence type="predicted"/>
<dbReference type="RefSeq" id="WP_319268295.1">
    <property type="nucleotide sequence ID" value="NZ_JBHTCK010000003.1"/>
</dbReference>
<protein>
    <submittedName>
        <fullName evidence="5">AraC family transcriptional regulator</fullName>
    </submittedName>
</protein>
<dbReference type="SUPFAM" id="SSF46689">
    <property type="entry name" value="Homeodomain-like"/>
    <property type="match status" value="1"/>
</dbReference>
<dbReference type="EMBL" id="JBHTCK010000003">
    <property type="protein sequence ID" value="MFC7351817.1"/>
    <property type="molecule type" value="Genomic_DNA"/>
</dbReference>
<reference evidence="6" key="1">
    <citation type="journal article" date="2019" name="Int. J. Syst. Evol. Microbiol.">
        <title>The Global Catalogue of Microorganisms (GCM) 10K type strain sequencing project: providing services to taxonomists for standard genome sequencing and annotation.</title>
        <authorList>
            <consortium name="The Broad Institute Genomics Platform"/>
            <consortium name="The Broad Institute Genome Sequencing Center for Infectious Disease"/>
            <person name="Wu L."/>
            <person name="Ma J."/>
        </authorList>
    </citation>
    <scope>NUCLEOTIDE SEQUENCE [LARGE SCALE GENOMIC DNA]</scope>
    <source>
        <strain evidence="6">ICMP 19430</strain>
    </source>
</reference>
<evidence type="ECO:0000313" key="6">
    <source>
        <dbReference type="Proteomes" id="UP001596509"/>
    </source>
</evidence>